<evidence type="ECO:0000313" key="2">
    <source>
        <dbReference type="Proteomes" id="UP000383932"/>
    </source>
</evidence>
<dbReference type="OrthoDB" id="3315829at2759"/>
<protein>
    <submittedName>
        <fullName evidence="1">Uncharacterized protein</fullName>
    </submittedName>
</protein>
<sequence length="211" mass="23544">MISSCTEFFTYVQTVIPHSADKSQVKVTSMLMHYITLVHATKDQLDLERVLSALGKPFMGKVMHNQGLVHKFALALGLKMRMPWKPTQIPGWLKEMSEDCKLNVKASLARNKTIEKVCDELYILTAFVRMARQAMITTHKATLCALDRGYSSHCHPDYKPAGFLGLGVRSTRMQGLKASQIPRALISYPTTVNSQPIPISNGRLAPMAIVK</sequence>
<accession>A0A5N5QFV4</accession>
<name>A0A5N5QFV4_9AGAM</name>
<dbReference type="Proteomes" id="UP000383932">
    <property type="component" value="Unassembled WGS sequence"/>
</dbReference>
<dbReference type="AlphaFoldDB" id="A0A5N5QFV4"/>
<organism evidence="1 2">
    <name type="scientific">Ceratobasidium theobromae</name>
    <dbReference type="NCBI Taxonomy" id="1582974"/>
    <lineage>
        <taxon>Eukaryota</taxon>
        <taxon>Fungi</taxon>
        <taxon>Dikarya</taxon>
        <taxon>Basidiomycota</taxon>
        <taxon>Agaricomycotina</taxon>
        <taxon>Agaricomycetes</taxon>
        <taxon>Cantharellales</taxon>
        <taxon>Ceratobasidiaceae</taxon>
        <taxon>Ceratobasidium</taxon>
    </lineage>
</organism>
<gene>
    <name evidence="1" type="ORF">CTheo_6189</name>
</gene>
<proteinExistence type="predicted"/>
<reference evidence="1 2" key="1">
    <citation type="journal article" date="2019" name="Fungal Biol. Biotechnol.">
        <title>Draft genome sequence of fastidious pathogen Ceratobasidium theobromae, which causes vascular-streak dieback in Theobroma cacao.</title>
        <authorList>
            <person name="Ali S.S."/>
            <person name="Asman A."/>
            <person name="Shao J."/>
            <person name="Firmansyah A.P."/>
            <person name="Susilo A.W."/>
            <person name="Rosmana A."/>
            <person name="McMahon P."/>
            <person name="Junaid M."/>
            <person name="Guest D."/>
            <person name="Kheng T.Y."/>
            <person name="Meinhardt L.W."/>
            <person name="Bailey B.A."/>
        </authorList>
    </citation>
    <scope>NUCLEOTIDE SEQUENCE [LARGE SCALE GENOMIC DNA]</scope>
    <source>
        <strain evidence="1 2">CT2</strain>
    </source>
</reference>
<comment type="caution">
    <text evidence="1">The sequence shown here is derived from an EMBL/GenBank/DDBJ whole genome shotgun (WGS) entry which is preliminary data.</text>
</comment>
<dbReference type="EMBL" id="SSOP01000175">
    <property type="protein sequence ID" value="KAB5590358.1"/>
    <property type="molecule type" value="Genomic_DNA"/>
</dbReference>
<keyword evidence="2" id="KW-1185">Reference proteome</keyword>
<evidence type="ECO:0000313" key="1">
    <source>
        <dbReference type="EMBL" id="KAB5590358.1"/>
    </source>
</evidence>